<protein>
    <submittedName>
        <fullName evidence="1">Uncharacterized protein</fullName>
    </submittedName>
</protein>
<accession>A0A1B2IF17</accession>
<proteinExistence type="predicted"/>
<dbReference type="EMBL" id="KX397370">
    <property type="protein sequence ID" value="ANZ49832.1"/>
    <property type="molecule type" value="Genomic_DNA"/>
</dbReference>
<name>A0A1B2IF17_9CAUD</name>
<keyword evidence="2" id="KW-1185">Reference proteome</keyword>
<reference evidence="2" key="1">
    <citation type="submission" date="2016-06" db="EMBL/GenBank/DDBJ databases">
        <authorList>
            <person name="Berg J.A."/>
            <person name="Smith H.G."/>
            <person name="Hyde J.R."/>
            <person name="Merrill B.D."/>
            <person name="Sharma R."/>
            <person name="Breakwell D.P."/>
            <person name="Hope S."/>
            <person name="Grose J.H."/>
        </authorList>
    </citation>
    <scope>NUCLEOTIDE SEQUENCE [LARGE SCALE GENOMIC DNA]</scope>
</reference>
<sequence length="129" mass="13664">MRHAVAVITGFVFALAVSFVPTASASTDIGAILQEIQYQYSPPDFGVCENGTVACKEVGKKDEFILVHADGGTQCPAGYYFILNSKEGIIEPVIAPTCDPSLKIGFAHSSRAIELALFGKVSGTVPLDR</sequence>
<evidence type="ECO:0000313" key="1">
    <source>
        <dbReference type="EMBL" id="ANZ49832.1"/>
    </source>
</evidence>
<evidence type="ECO:0000313" key="2">
    <source>
        <dbReference type="Proteomes" id="UP000229939"/>
    </source>
</evidence>
<gene>
    <name evidence="1" type="ORF">MACHINA_194</name>
</gene>
<organism evidence="1 2">
    <name type="scientific">Erwinia phage Machina</name>
    <dbReference type="NCBI Taxonomy" id="1883375"/>
    <lineage>
        <taxon>Viruses</taxon>
        <taxon>Duplodnaviria</taxon>
        <taxon>Heunggongvirae</taxon>
        <taxon>Uroviricota</taxon>
        <taxon>Caudoviricetes</taxon>
        <taxon>Chimalliviridae</taxon>
        <taxon>Machinavirus</taxon>
        <taxon>Machinavirus machina</taxon>
    </lineage>
</organism>
<dbReference type="Proteomes" id="UP000229939">
    <property type="component" value="Segment"/>
</dbReference>